<keyword evidence="3" id="KW-1185">Reference proteome</keyword>
<gene>
    <name evidence="2" type="ORF">LSINAPIS_LOCUS10053</name>
</gene>
<reference evidence="2 3" key="1">
    <citation type="submission" date="2017-07" db="EMBL/GenBank/DDBJ databases">
        <authorList>
            <person name="Talla V."/>
            <person name="Backstrom N."/>
        </authorList>
    </citation>
    <scope>NUCLEOTIDE SEQUENCE [LARGE SCALE GENOMIC DNA]</scope>
</reference>
<name>A0A5E4QLD7_9NEOP</name>
<feature type="region of interest" description="Disordered" evidence="1">
    <location>
        <begin position="38"/>
        <end position="57"/>
    </location>
</feature>
<evidence type="ECO:0000313" key="3">
    <source>
        <dbReference type="Proteomes" id="UP000324832"/>
    </source>
</evidence>
<sequence>MPGPNMMSGPQNIMGGPHNMMAGPNMIVPNMMPGMIPTDIPPEWIGPNGEFQGPPGFCPTFPGQPFCMPQPKMN</sequence>
<evidence type="ECO:0000313" key="2">
    <source>
        <dbReference type="EMBL" id="VVC99113.1"/>
    </source>
</evidence>
<evidence type="ECO:0000256" key="1">
    <source>
        <dbReference type="SAM" id="MobiDB-lite"/>
    </source>
</evidence>
<organism evidence="2 3">
    <name type="scientific">Leptidea sinapis</name>
    <dbReference type="NCBI Taxonomy" id="189913"/>
    <lineage>
        <taxon>Eukaryota</taxon>
        <taxon>Metazoa</taxon>
        <taxon>Ecdysozoa</taxon>
        <taxon>Arthropoda</taxon>
        <taxon>Hexapoda</taxon>
        <taxon>Insecta</taxon>
        <taxon>Pterygota</taxon>
        <taxon>Neoptera</taxon>
        <taxon>Endopterygota</taxon>
        <taxon>Lepidoptera</taxon>
        <taxon>Glossata</taxon>
        <taxon>Ditrysia</taxon>
        <taxon>Papilionoidea</taxon>
        <taxon>Pieridae</taxon>
        <taxon>Dismorphiinae</taxon>
        <taxon>Leptidea</taxon>
    </lineage>
</organism>
<proteinExistence type="predicted"/>
<protein>
    <submittedName>
        <fullName evidence="2">Uncharacterized protein</fullName>
    </submittedName>
</protein>
<accession>A0A5E4QLD7</accession>
<dbReference type="EMBL" id="FZQP02003978">
    <property type="protein sequence ID" value="VVC99113.1"/>
    <property type="molecule type" value="Genomic_DNA"/>
</dbReference>
<dbReference type="AlphaFoldDB" id="A0A5E4QLD7"/>
<dbReference type="Proteomes" id="UP000324832">
    <property type="component" value="Unassembled WGS sequence"/>
</dbReference>